<feature type="compositionally biased region" description="Basic residues" evidence="1">
    <location>
        <begin position="371"/>
        <end position="382"/>
    </location>
</feature>
<evidence type="ECO:0000256" key="1">
    <source>
        <dbReference type="SAM" id="MobiDB-lite"/>
    </source>
</evidence>
<feature type="transmembrane region" description="Helical" evidence="2">
    <location>
        <begin position="54"/>
        <end position="73"/>
    </location>
</feature>
<dbReference type="AlphaFoldDB" id="A0A024WWU1"/>
<evidence type="ECO:0000256" key="2">
    <source>
        <dbReference type="SAM" id="Phobius"/>
    </source>
</evidence>
<dbReference type="InterPro" id="IPR044885">
    <property type="entry name" value="PRESA_N_sf"/>
</dbReference>
<sequence length="436" mass="52406">MKTYNRNNNCLSQNILDNKNIINCVNPMTMCSDNKYEEDEKRKGISLNISKCRYFLLPIVGILYIILLNILAFEGNLSTNIQFKNTFKRNLSSKEPSLAEVCKSYERTLMDLGETYIGTTKRLLKKKFKTEKSVFNKYSFLFVNLLKDDLWERFQIHYHRLSDTSEYINDLDLEINKKLVLLNNETNSELRIHTIWHNVMKSEKEKFNLLNTYFNNNFYHLRKKYKTPFNYAKPTCNQCNEFFALSKKYIENSFNKVFNKWFKNNVYLDADEFRIIVLACRLLWRKTLATLKEEGKLYLQKPFEALHHERKKIHKRGGRALKFKAEEFYEKNPDLVTYKGCHFLNSLKNVNLEEKYDDDDDDEAENEKKKQERKSKTIKKRRKMHMKIMKTMKIMTIMTIMMIMMKNNMTKMGKLLLEQMRIHHMNIIIIMKNHLY</sequence>
<evidence type="ECO:0000313" key="5">
    <source>
        <dbReference type="Proteomes" id="UP000030699"/>
    </source>
</evidence>
<organism evidence="4 5">
    <name type="scientific">Plasmodium falciparum MaliPS096_E11</name>
    <dbReference type="NCBI Taxonomy" id="1036727"/>
    <lineage>
        <taxon>Eukaryota</taxon>
        <taxon>Sar</taxon>
        <taxon>Alveolata</taxon>
        <taxon>Apicomplexa</taxon>
        <taxon>Aconoidasida</taxon>
        <taxon>Haemosporida</taxon>
        <taxon>Plasmodiidae</taxon>
        <taxon>Plasmodium</taxon>
        <taxon>Plasmodium (Laverania)</taxon>
    </lineage>
</organism>
<dbReference type="Proteomes" id="UP000030699">
    <property type="component" value="Unassembled WGS sequence"/>
</dbReference>
<keyword evidence="2" id="KW-1133">Transmembrane helix</keyword>
<dbReference type="EMBL" id="KI925479">
    <property type="protein sequence ID" value="ETW51734.1"/>
    <property type="molecule type" value="Genomic_DNA"/>
</dbReference>
<reference evidence="4 5" key="1">
    <citation type="submission" date="2013-02" db="EMBL/GenBank/DDBJ databases">
        <title>The Genome Annotation of Plasmodium falciparum MaliPS096_E11.</title>
        <authorList>
            <consortium name="The Broad Institute Genome Sequencing Platform"/>
            <consortium name="The Broad Institute Genome Sequencing Center for Infectious Disease"/>
            <person name="Neafsey D."/>
            <person name="Hoffman S."/>
            <person name="Volkman S."/>
            <person name="Rosenthal P."/>
            <person name="Walker B."/>
            <person name="Young S.K."/>
            <person name="Zeng Q."/>
            <person name="Gargeya S."/>
            <person name="Fitzgerald M."/>
            <person name="Haas B."/>
            <person name="Abouelleil A."/>
            <person name="Allen A.W."/>
            <person name="Alvarado L."/>
            <person name="Arachchi H.M."/>
            <person name="Berlin A.M."/>
            <person name="Chapman S.B."/>
            <person name="Gainer-Dewar J."/>
            <person name="Goldberg J."/>
            <person name="Griggs A."/>
            <person name="Gujja S."/>
            <person name="Hansen M."/>
            <person name="Howarth C."/>
            <person name="Imamovic A."/>
            <person name="Ireland A."/>
            <person name="Larimer J."/>
            <person name="McCowan C."/>
            <person name="Murphy C."/>
            <person name="Pearson M."/>
            <person name="Poon T.W."/>
            <person name="Priest M."/>
            <person name="Roberts A."/>
            <person name="Saif S."/>
            <person name="Shea T."/>
            <person name="Sisk P."/>
            <person name="Sykes S."/>
            <person name="Wortman J."/>
            <person name="Nusbaum C."/>
            <person name="Birren B."/>
        </authorList>
    </citation>
    <scope>NUCLEOTIDE SEQUENCE [LARGE SCALE GENOMIC DNA]</scope>
    <source>
        <strain evidence="4 5">MaliPS096_E11</strain>
    </source>
</reference>
<dbReference type="PANTHER" id="PTHR36193:SF23">
    <property type="entry name" value="PHISTB DOMAIN-CONTAINING RESA-LIKE PROTEIN 1"/>
    <property type="match status" value="1"/>
</dbReference>
<dbReference type="InterPro" id="IPR019111">
    <property type="entry name" value="PRESA_N"/>
</dbReference>
<name>A0A024WWU1_PLAFA</name>
<evidence type="ECO:0000313" key="4">
    <source>
        <dbReference type="EMBL" id="ETW51734.1"/>
    </source>
</evidence>
<keyword evidence="2" id="KW-0472">Membrane</keyword>
<keyword evidence="2" id="KW-0812">Transmembrane</keyword>
<dbReference type="OrthoDB" id="378148at2759"/>
<feature type="non-terminal residue" evidence="4">
    <location>
        <position position="1"/>
    </location>
</feature>
<proteinExistence type="predicted"/>
<dbReference type="Gene3D" id="6.10.280.180">
    <property type="entry name" value="Plasmodium RESA, N-terminal helical domain"/>
    <property type="match status" value="1"/>
</dbReference>
<reference evidence="4 5" key="2">
    <citation type="submission" date="2013-02" db="EMBL/GenBank/DDBJ databases">
        <title>The Genome Sequence of Plasmodium falciparum MaliPS096_E11.</title>
        <authorList>
            <consortium name="The Broad Institute Genome Sequencing Platform"/>
            <consortium name="The Broad Institute Genome Sequencing Center for Infectious Disease"/>
            <person name="Neafsey D."/>
            <person name="Cheeseman I."/>
            <person name="Volkman S."/>
            <person name="Adams J."/>
            <person name="Walker B."/>
            <person name="Young S.K."/>
            <person name="Zeng Q."/>
            <person name="Gargeya S."/>
            <person name="Fitzgerald M."/>
            <person name="Haas B."/>
            <person name="Abouelleil A."/>
            <person name="Alvarado L."/>
            <person name="Arachchi H.M."/>
            <person name="Berlin A.M."/>
            <person name="Chapman S.B."/>
            <person name="Dewar J."/>
            <person name="Goldberg J."/>
            <person name="Griggs A."/>
            <person name="Gujja S."/>
            <person name="Hansen M."/>
            <person name="Howarth C."/>
            <person name="Imamovic A."/>
            <person name="Larimer J."/>
            <person name="McCowan C."/>
            <person name="Murphy C."/>
            <person name="Neiman D."/>
            <person name="Pearson M."/>
            <person name="Priest M."/>
            <person name="Roberts A."/>
            <person name="Saif S."/>
            <person name="Shea T."/>
            <person name="Sisk P."/>
            <person name="Sykes S."/>
            <person name="Wortman J."/>
            <person name="Nusbaum C."/>
            <person name="Birren B."/>
        </authorList>
    </citation>
    <scope>NUCLEOTIDE SEQUENCE [LARGE SCALE GENOMIC DNA]</scope>
    <source>
        <strain evidence="4 5">MaliPS096_E11</strain>
    </source>
</reference>
<feature type="domain" description="Plasmodium RESA N-terminal" evidence="3">
    <location>
        <begin position="172"/>
        <end position="293"/>
    </location>
</feature>
<protein>
    <recommendedName>
        <fullName evidence="3">Plasmodium RESA N-terminal domain-containing protein</fullName>
    </recommendedName>
</protein>
<accession>A0A024WWU1</accession>
<evidence type="ECO:0000259" key="3">
    <source>
        <dbReference type="Pfam" id="PF09687"/>
    </source>
</evidence>
<dbReference type="Pfam" id="PF09687">
    <property type="entry name" value="PRESAN"/>
    <property type="match status" value="1"/>
</dbReference>
<dbReference type="PANTHER" id="PTHR36193">
    <property type="entry name" value="PHISTB DOMAIN-CONTAINING RESA-LIKE PROTEIN 1"/>
    <property type="match status" value="1"/>
</dbReference>
<gene>
    <name evidence="4" type="ORF">PFMALIP_00159</name>
</gene>
<feature type="region of interest" description="Disordered" evidence="1">
    <location>
        <begin position="357"/>
        <end position="382"/>
    </location>
</feature>